<dbReference type="RefSeq" id="WP_313273627.1">
    <property type="nucleotide sequence ID" value="NZ_JASXSX010000001.1"/>
</dbReference>
<name>A0ABU3IBL0_9ACTO</name>
<dbReference type="Proteomes" id="UP001247542">
    <property type="component" value="Unassembled WGS sequence"/>
</dbReference>
<dbReference type="EMBL" id="JASXSX010000001">
    <property type="protein sequence ID" value="MDT3767757.1"/>
    <property type="molecule type" value="Genomic_DNA"/>
</dbReference>
<protein>
    <submittedName>
        <fullName evidence="1">Uncharacterized protein</fullName>
    </submittedName>
</protein>
<gene>
    <name evidence="1" type="ORF">QS713_06750</name>
</gene>
<sequence length="301" mass="32604">MSLPFNRVILTAEPAAPVSQRTLETIVTHRHVAQLRVDSVTQAAAQTCGQAETSVIGETIAETRSVVAGHEEATAQAGLDHLLAIAQVPADEVTLNAWQDQTFLRELRTRALRELAGEQLEVLYTTSRPLFGLDSVMAQHPDGTPRAFNPQEQARLGQIWKNLQRIVDEENLVGRPADQAITRIPGSGAGAGLGAIALLLRGALAPYYPQWARENLKDSDERTLVVWVGSALHPQTVADSSLEALGETAAQNGSVLIAFANESSLSPHELAQWGVNSAYIIKNDPVAYLTRVIWGTWLRAT</sequence>
<accession>A0ABU3IBL0</accession>
<keyword evidence="2" id="KW-1185">Reference proteome</keyword>
<proteinExistence type="predicted"/>
<dbReference type="SUPFAM" id="SSF110738">
    <property type="entry name" value="Glycerate kinase I"/>
    <property type="match status" value="1"/>
</dbReference>
<reference evidence="1 2" key="1">
    <citation type="submission" date="2023-06" db="EMBL/GenBank/DDBJ databases">
        <title>Draft genome sequence of Gleimia hominis type strain CCUG 57540T.</title>
        <authorList>
            <person name="Salva-Serra F."/>
            <person name="Cardew S."/>
            <person name="Jensie Markopoulos S."/>
            <person name="Ohlen M."/>
            <person name="Inganas E."/>
            <person name="Svensson-Stadler L."/>
            <person name="Moore E.R.B."/>
        </authorList>
    </citation>
    <scope>NUCLEOTIDE SEQUENCE [LARGE SCALE GENOMIC DNA]</scope>
    <source>
        <strain evidence="1 2">CCUG 57540</strain>
    </source>
</reference>
<comment type="caution">
    <text evidence="1">The sequence shown here is derived from an EMBL/GenBank/DDBJ whole genome shotgun (WGS) entry which is preliminary data.</text>
</comment>
<dbReference type="InterPro" id="IPR036129">
    <property type="entry name" value="Glycerate_kinase_sf"/>
</dbReference>
<evidence type="ECO:0000313" key="1">
    <source>
        <dbReference type="EMBL" id="MDT3767757.1"/>
    </source>
</evidence>
<evidence type="ECO:0000313" key="2">
    <source>
        <dbReference type="Proteomes" id="UP001247542"/>
    </source>
</evidence>
<organism evidence="1 2">
    <name type="scientific">Gleimia hominis</name>
    <dbReference type="NCBI Taxonomy" id="595468"/>
    <lineage>
        <taxon>Bacteria</taxon>
        <taxon>Bacillati</taxon>
        <taxon>Actinomycetota</taxon>
        <taxon>Actinomycetes</taxon>
        <taxon>Actinomycetales</taxon>
        <taxon>Actinomycetaceae</taxon>
        <taxon>Gleimia</taxon>
    </lineage>
</organism>